<reference evidence="1" key="1">
    <citation type="journal article" date="2023" name="Mol. Phylogenet. Evol.">
        <title>Genome-scale phylogeny and comparative genomics of the fungal order Sordariales.</title>
        <authorList>
            <person name="Hensen N."/>
            <person name="Bonometti L."/>
            <person name="Westerberg I."/>
            <person name="Brannstrom I.O."/>
            <person name="Guillou S."/>
            <person name="Cros-Aarteil S."/>
            <person name="Calhoun S."/>
            <person name="Haridas S."/>
            <person name="Kuo A."/>
            <person name="Mondo S."/>
            <person name="Pangilinan J."/>
            <person name="Riley R."/>
            <person name="LaButti K."/>
            <person name="Andreopoulos B."/>
            <person name="Lipzen A."/>
            <person name="Chen C."/>
            <person name="Yan M."/>
            <person name="Daum C."/>
            <person name="Ng V."/>
            <person name="Clum A."/>
            <person name="Steindorff A."/>
            <person name="Ohm R.A."/>
            <person name="Martin F."/>
            <person name="Silar P."/>
            <person name="Natvig D.O."/>
            <person name="Lalanne C."/>
            <person name="Gautier V."/>
            <person name="Ament-Velasquez S.L."/>
            <person name="Kruys A."/>
            <person name="Hutchinson M.I."/>
            <person name="Powell A.J."/>
            <person name="Barry K."/>
            <person name="Miller A.N."/>
            <person name="Grigoriev I.V."/>
            <person name="Debuchy R."/>
            <person name="Gladieux P."/>
            <person name="Hiltunen Thoren M."/>
            <person name="Johannesson H."/>
        </authorList>
    </citation>
    <scope>NUCLEOTIDE SEQUENCE</scope>
    <source>
        <strain evidence="1">CBS 955.72</strain>
    </source>
</reference>
<dbReference type="PANTHER" id="PTHR35043">
    <property type="entry name" value="TRANSCRIPTION FACTOR DOMAIN-CONTAINING PROTEIN"/>
    <property type="match status" value="1"/>
</dbReference>
<dbReference type="PANTHER" id="PTHR35043:SF9">
    <property type="match status" value="1"/>
</dbReference>
<evidence type="ECO:0000313" key="1">
    <source>
        <dbReference type="EMBL" id="KAK3357859.1"/>
    </source>
</evidence>
<dbReference type="Proteomes" id="UP001275084">
    <property type="component" value="Unassembled WGS sequence"/>
</dbReference>
<accession>A0AAJ0HNJ4</accession>
<gene>
    <name evidence="1" type="ORF">B0T25DRAFT_173146</name>
</gene>
<sequence>MPSYHHTLRGPFLATFAQELIPRIRAEEIEDKSKADGFAKFLVCAQIVWFYLHAITRVTQRLSLSLLELNTLAHAACTLFAYTRWWDKPRDVLHPSLIPAAPHALEMRCLLDFASSYYISPDDGGDLNRGRFHYQALGERRIASRM</sequence>
<reference evidence="1" key="2">
    <citation type="submission" date="2023-06" db="EMBL/GenBank/DDBJ databases">
        <authorList>
            <consortium name="Lawrence Berkeley National Laboratory"/>
            <person name="Haridas S."/>
            <person name="Hensen N."/>
            <person name="Bonometti L."/>
            <person name="Westerberg I."/>
            <person name="Brannstrom I.O."/>
            <person name="Guillou S."/>
            <person name="Cros-Aarteil S."/>
            <person name="Calhoun S."/>
            <person name="Kuo A."/>
            <person name="Mondo S."/>
            <person name="Pangilinan J."/>
            <person name="Riley R."/>
            <person name="Labutti K."/>
            <person name="Andreopoulos B."/>
            <person name="Lipzen A."/>
            <person name="Chen C."/>
            <person name="Yanf M."/>
            <person name="Daum C."/>
            <person name="Ng V."/>
            <person name="Clum A."/>
            <person name="Steindorff A."/>
            <person name="Ohm R."/>
            <person name="Martin F."/>
            <person name="Silar P."/>
            <person name="Natvig D."/>
            <person name="Lalanne C."/>
            <person name="Gautier V."/>
            <person name="Ament-Velasquez S.L."/>
            <person name="Kruys A."/>
            <person name="Hutchinson M.I."/>
            <person name="Powell A.J."/>
            <person name="Barry K."/>
            <person name="Miller A.N."/>
            <person name="Grigoriev I.V."/>
            <person name="Debuchy R."/>
            <person name="Gladieux P."/>
            <person name="Thoren M.H."/>
            <person name="Johannesson H."/>
        </authorList>
    </citation>
    <scope>NUCLEOTIDE SEQUENCE</scope>
    <source>
        <strain evidence="1">CBS 955.72</strain>
    </source>
</reference>
<keyword evidence="2" id="KW-1185">Reference proteome</keyword>
<proteinExistence type="predicted"/>
<evidence type="ECO:0000313" key="2">
    <source>
        <dbReference type="Proteomes" id="UP001275084"/>
    </source>
</evidence>
<dbReference type="AlphaFoldDB" id="A0AAJ0HNJ4"/>
<protein>
    <submittedName>
        <fullName evidence="1">Uncharacterized protein</fullName>
    </submittedName>
</protein>
<organism evidence="1 2">
    <name type="scientific">Lasiosphaeria hispida</name>
    <dbReference type="NCBI Taxonomy" id="260671"/>
    <lineage>
        <taxon>Eukaryota</taxon>
        <taxon>Fungi</taxon>
        <taxon>Dikarya</taxon>
        <taxon>Ascomycota</taxon>
        <taxon>Pezizomycotina</taxon>
        <taxon>Sordariomycetes</taxon>
        <taxon>Sordariomycetidae</taxon>
        <taxon>Sordariales</taxon>
        <taxon>Lasiosphaeriaceae</taxon>
        <taxon>Lasiosphaeria</taxon>
    </lineage>
</organism>
<comment type="caution">
    <text evidence="1">The sequence shown here is derived from an EMBL/GenBank/DDBJ whole genome shotgun (WGS) entry which is preliminary data.</text>
</comment>
<dbReference type="EMBL" id="JAUIQD010000003">
    <property type="protein sequence ID" value="KAK3357859.1"/>
    <property type="molecule type" value="Genomic_DNA"/>
</dbReference>
<name>A0AAJ0HNJ4_9PEZI</name>